<feature type="transmembrane region" description="Helical" evidence="1">
    <location>
        <begin position="21"/>
        <end position="44"/>
    </location>
</feature>
<feature type="transmembrane region" description="Helical" evidence="1">
    <location>
        <begin position="211"/>
        <end position="229"/>
    </location>
</feature>
<evidence type="ECO:0000256" key="1">
    <source>
        <dbReference type="SAM" id="Phobius"/>
    </source>
</evidence>
<name>A0ABR7YVG1_9PSED</name>
<feature type="transmembrane region" description="Helical" evidence="1">
    <location>
        <begin position="186"/>
        <end position="204"/>
    </location>
</feature>
<feature type="transmembrane region" description="Helical" evidence="1">
    <location>
        <begin position="312"/>
        <end position="333"/>
    </location>
</feature>
<feature type="transmembrane region" description="Helical" evidence="1">
    <location>
        <begin position="132"/>
        <end position="149"/>
    </location>
</feature>
<feature type="transmembrane region" description="Helical" evidence="1">
    <location>
        <begin position="50"/>
        <end position="70"/>
    </location>
</feature>
<keyword evidence="1" id="KW-0472">Membrane</keyword>
<dbReference type="RefSeq" id="WP_190416605.1">
    <property type="nucleotide sequence ID" value="NZ_JAAOCA010000001.1"/>
</dbReference>
<evidence type="ECO:0008006" key="4">
    <source>
        <dbReference type="Google" id="ProtNLM"/>
    </source>
</evidence>
<proteinExistence type="predicted"/>
<feature type="transmembrane region" description="Helical" evidence="1">
    <location>
        <begin position="345"/>
        <end position="367"/>
    </location>
</feature>
<evidence type="ECO:0000313" key="3">
    <source>
        <dbReference type="Proteomes" id="UP000805841"/>
    </source>
</evidence>
<organism evidence="2 3">
    <name type="scientific">Pseudomonas typographi</name>
    <dbReference type="NCBI Taxonomy" id="2715964"/>
    <lineage>
        <taxon>Bacteria</taxon>
        <taxon>Pseudomonadati</taxon>
        <taxon>Pseudomonadota</taxon>
        <taxon>Gammaproteobacteria</taxon>
        <taxon>Pseudomonadales</taxon>
        <taxon>Pseudomonadaceae</taxon>
        <taxon>Pseudomonas</taxon>
    </lineage>
</organism>
<keyword evidence="3" id="KW-1185">Reference proteome</keyword>
<accession>A0ABR7YVG1</accession>
<evidence type="ECO:0000313" key="2">
    <source>
        <dbReference type="EMBL" id="MBD1597177.1"/>
    </source>
</evidence>
<gene>
    <name evidence="2" type="ORF">HAQ05_00420</name>
</gene>
<comment type="caution">
    <text evidence="2">The sequence shown here is derived from an EMBL/GenBank/DDBJ whole genome shotgun (WGS) entry which is preliminary data.</text>
</comment>
<feature type="transmembrane region" description="Helical" evidence="1">
    <location>
        <begin position="82"/>
        <end position="101"/>
    </location>
</feature>
<feature type="transmembrane region" description="Helical" evidence="1">
    <location>
        <begin position="107"/>
        <end position="125"/>
    </location>
</feature>
<keyword evidence="1" id="KW-1133">Transmembrane helix</keyword>
<keyword evidence="1" id="KW-0812">Transmembrane</keyword>
<dbReference type="EMBL" id="JAAOCA010000001">
    <property type="protein sequence ID" value="MBD1597177.1"/>
    <property type="molecule type" value="Genomic_DNA"/>
</dbReference>
<reference evidence="2 3" key="1">
    <citation type="journal article" date="2020" name="Insects">
        <title>Bacteria Belonging to Pseudomonas typographi sp. nov. from the Bark Beetle Ips typographus Have Genomic Potential to Aid in the Host Ecology.</title>
        <authorList>
            <person name="Peral-Aranega E."/>
            <person name="Saati-Santamaria Z."/>
            <person name="Kolarik M."/>
            <person name="Rivas R."/>
            <person name="Garcia-Fraile P."/>
        </authorList>
    </citation>
    <scope>NUCLEOTIDE SEQUENCE [LARGE SCALE GENOMIC DNA]</scope>
    <source>
        <strain evidence="2 3">CA3A</strain>
    </source>
</reference>
<sequence>MITTLPFIASETSARRQWLAFHVSTLMVWSAISLIVIETFSGALRYYLDLAHLAPLMYVPKVLCAVMFTYELMRVKVSRTFWMCMLALVASSVLAMLHGAALNNVGFSLFMYSPLLFGMACGVHLEHRKRLLAWVIGLCLLASILGVLLDRYSVVPWKGYSYTLGDTELSGNTAWTSGDTDRLAGFARQSTMAAMLMATLALYLSAYTRSWFKLAVLFAATLAAIYMTTNKSTAAALFFTLLLLPILRMPWVCRAMFILVVGIGLALPLVSLGVDFDPHKTTGASVLASFYDRLVNTWPSTVSMLTEQGLDWTLFGAGFGMVGSSVALFPVLGAPLPSVCDNTAVYLWAAFGLAGIVLYLAVLPLAAGLLAKRASPTAVAYLTITFCTVLVSWTTDVLELSVCNLFLGLAVSHVLLRKAMPTHPSLADQRAVDRDHYREPFKAL</sequence>
<protein>
    <recommendedName>
        <fullName evidence="4">Ligase</fullName>
    </recommendedName>
</protein>
<dbReference type="Proteomes" id="UP000805841">
    <property type="component" value="Unassembled WGS sequence"/>
</dbReference>
<feature type="transmembrane region" description="Helical" evidence="1">
    <location>
        <begin position="374"/>
        <end position="391"/>
    </location>
</feature>
<feature type="transmembrane region" description="Helical" evidence="1">
    <location>
        <begin position="249"/>
        <end position="270"/>
    </location>
</feature>